<sequence length="86" mass="9132">MKILSCRPEPHGSGNVIARVDVELTEDIRAFNLKVSKRPDGGYAVFGPNALGGRVVTFSRTLVAEIASAAIAALMEPTPHDRTASN</sequence>
<keyword evidence="2" id="KW-1185">Reference proteome</keyword>
<dbReference type="RefSeq" id="WP_254028143.1">
    <property type="nucleotide sequence ID" value="NZ_CAKXZS010000089.1"/>
</dbReference>
<evidence type="ECO:0000313" key="2">
    <source>
        <dbReference type="Proteomes" id="UP001152604"/>
    </source>
</evidence>
<reference evidence="1" key="1">
    <citation type="submission" date="2022-03" db="EMBL/GenBank/DDBJ databases">
        <authorList>
            <person name="Brunel B."/>
        </authorList>
    </citation>
    <scope>NUCLEOTIDE SEQUENCE</scope>
    <source>
        <strain evidence="1">STM4922sample</strain>
    </source>
</reference>
<dbReference type="EMBL" id="CAKXZS010000089">
    <property type="protein sequence ID" value="CAH2408000.1"/>
    <property type="molecule type" value="Genomic_DNA"/>
</dbReference>
<organism evidence="1 2">
    <name type="scientific">Mesorhizobium ventifaucium</name>
    <dbReference type="NCBI Taxonomy" id="666020"/>
    <lineage>
        <taxon>Bacteria</taxon>
        <taxon>Pseudomonadati</taxon>
        <taxon>Pseudomonadota</taxon>
        <taxon>Alphaproteobacteria</taxon>
        <taxon>Hyphomicrobiales</taxon>
        <taxon>Phyllobacteriaceae</taxon>
        <taxon>Mesorhizobium</taxon>
    </lineage>
</organism>
<evidence type="ECO:0000313" key="1">
    <source>
        <dbReference type="EMBL" id="CAH2408000.1"/>
    </source>
</evidence>
<comment type="caution">
    <text evidence="1">The sequence shown here is derived from an EMBL/GenBank/DDBJ whole genome shotgun (WGS) entry which is preliminary data.</text>
</comment>
<dbReference type="Proteomes" id="UP001152604">
    <property type="component" value="Unassembled WGS sequence"/>
</dbReference>
<protein>
    <submittedName>
        <fullName evidence="1">Uncharacterized protein</fullName>
    </submittedName>
</protein>
<proteinExistence type="predicted"/>
<gene>
    <name evidence="1" type="ORF">MES4922_90007</name>
</gene>
<accession>A0ABM9EF68</accession>
<name>A0ABM9EF68_9HYPH</name>